<evidence type="ECO:0000313" key="2">
    <source>
        <dbReference type="Proteomes" id="UP001060085"/>
    </source>
</evidence>
<dbReference type="EMBL" id="CM044706">
    <property type="protein sequence ID" value="KAI5656447.1"/>
    <property type="molecule type" value="Genomic_DNA"/>
</dbReference>
<organism evidence="1 2">
    <name type="scientific">Catharanthus roseus</name>
    <name type="common">Madagascar periwinkle</name>
    <name type="synonym">Vinca rosea</name>
    <dbReference type="NCBI Taxonomy" id="4058"/>
    <lineage>
        <taxon>Eukaryota</taxon>
        <taxon>Viridiplantae</taxon>
        <taxon>Streptophyta</taxon>
        <taxon>Embryophyta</taxon>
        <taxon>Tracheophyta</taxon>
        <taxon>Spermatophyta</taxon>
        <taxon>Magnoliopsida</taxon>
        <taxon>eudicotyledons</taxon>
        <taxon>Gunneridae</taxon>
        <taxon>Pentapetalae</taxon>
        <taxon>asterids</taxon>
        <taxon>lamiids</taxon>
        <taxon>Gentianales</taxon>
        <taxon>Apocynaceae</taxon>
        <taxon>Rauvolfioideae</taxon>
        <taxon>Vinceae</taxon>
        <taxon>Catharanthinae</taxon>
        <taxon>Catharanthus</taxon>
    </lineage>
</organism>
<accession>A0ACC0A912</accession>
<gene>
    <name evidence="1" type="ORF">M9H77_25240</name>
</gene>
<sequence>MWIRGKLLGKGSFGFVSLATFINGAAADHEEELDNDDNDNGVVLAVKSAEFSYSKELQKERELFAELDGNPYVIRCFGADVTEEDGVILYNIFLEYASGGSLRNYIHTEALNLDDIKWITKSLLLGLREIHSKGIVHCDIKPDNILLVLNEERGNYLVKIADLGLAIRMKDRKGKTSSELRGTSIYMAPESFLKGEYSYGVDIWALGCCVFEMIIKKPIADFDGDYVSVGDNKQQRVIQLPPGLPNDAVDFLKKTWKKNPESRWSADRLLSHPFVDIED</sequence>
<evidence type="ECO:0000313" key="1">
    <source>
        <dbReference type="EMBL" id="KAI5656447.1"/>
    </source>
</evidence>
<proteinExistence type="predicted"/>
<comment type="caution">
    <text evidence="1">The sequence shown here is derived from an EMBL/GenBank/DDBJ whole genome shotgun (WGS) entry which is preliminary data.</text>
</comment>
<reference evidence="2" key="1">
    <citation type="journal article" date="2023" name="Nat. Plants">
        <title>Single-cell RNA sequencing provides a high-resolution roadmap for understanding the multicellular compartmentation of specialized metabolism.</title>
        <authorList>
            <person name="Sun S."/>
            <person name="Shen X."/>
            <person name="Li Y."/>
            <person name="Li Y."/>
            <person name="Wang S."/>
            <person name="Li R."/>
            <person name="Zhang H."/>
            <person name="Shen G."/>
            <person name="Guo B."/>
            <person name="Wei J."/>
            <person name="Xu J."/>
            <person name="St-Pierre B."/>
            <person name="Chen S."/>
            <person name="Sun C."/>
        </authorList>
    </citation>
    <scope>NUCLEOTIDE SEQUENCE [LARGE SCALE GENOMIC DNA]</scope>
</reference>
<dbReference type="Proteomes" id="UP001060085">
    <property type="component" value="Linkage Group LG06"/>
</dbReference>
<protein>
    <submittedName>
        <fullName evidence="1">Uncharacterized protein</fullName>
    </submittedName>
</protein>
<name>A0ACC0A912_CATRO</name>
<keyword evidence="2" id="KW-1185">Reference proteome</keyword>